<name>A0A0E9RBL3_ANGAN</name>
<dbReference type="EMBL" id="GBXM01082046">
    <property type="protein sequence ID" value="JAH26531.1"/>
    <property type="molecule type" value="Transcribed_RNA"/>
</dbReference>
<dbReference type="EMBL" id="GBXM01072563">
    <property type="protein sequence ID" value="JAH36014.1"/>
    <property type="molecule type" value="Transcribed_RNA"/>
</dbReference>
<organism evidence="1">
    <name type="scientific">Anguilla anguilla</name>
    <name type="common">European freshwater eel</name>
    <name type="synonym">Muraena anguilla</name>
    <dbReference type="NCBI Taxonomy" id="7936"/>
    <lineage>
        <taxon>Eukaryota</taxon>
        <taxon>Metazoa</taxon>
        <taxon>Chordata</taxon>
        <taxon>Craniata</taxon>
        <taxon>Vertebrata</taxon>
        <taxon>Euteleostomi</taxon>
        <taxon>Actinopterygii</taxon>
        <taxon>Neopterygii</taxon>
        <taxon>Teleostei</taxon>
        <taxon>Anguilliformes</taxon>
        <taxon>Anguillidae</taxon>
        <taxon>Anguilla</taxon>
    </lineage>
</organism>
<dbReference type="EMBL" id="GBXM01074056">
    <property type="protein sequence ID" value="JAH34521.1"/>
    <property type="molecule type" value="Transcribed_RNA"/>
</dbReference>
<sequence length="42" mass="4751">MTANLMAILSPTATGVTEKWCSINKPVHSKLKRTKNNIQMHR</sequence>
<reference evidence="1" key="2">
    <citation type="journal article" date="2015" name="Fish Shellfish Immunol.">
        <title>Early steps in the European eel (Anguilla anguilla)-Vibrio vulnificus interaction in the gills: Role of the RtxA13 toxin.</title>
        <authorList>
            <person name="Callol A."/>
            <person name="Pajuelo D."/>
            <person name="Ebbesson L."/>
            <person name="Teles M."/>
            <person name="MacKenzie S."/>
            <person name="Amaro C."/>
        </authorList>
    </citation>
    <scope>NUCLEOTIDE SEQUENCE</scope>
</reference>
<proteinExistence type="predicted"/>
<evidence type="ECO:0000313" key="1">
    <source>
        <dbReference type="EMBL" id="JAH26531.1"/>
    </source>
</evidence>
<reference evidence="1" key="1">
    <citation type="submission" date="2014-11" db="EMBL/GenBank/DDBJ databases">
        <authorList>
            <person name="Amaro Gonzalez C."/>
        </authorList>
    </citation>
    <scope>NUCLEOTIDE SEQUENCE</scope>
</reference>
<accession>A0A0E9RBL3</accession>
<dbReference type="AlphaFoldDB" id="A0A0E9RBL3"/>
<protein>
    <submittedName>
        <fullName evidence="1">Uncharacterized protein</fullName>
    </submittedName>
</protein>
<dbReference type="EMBL" id="GBXM01079294">
    <property type="protein sequence ID" value="JAH29283.1"/>
    <property type="molecule type" value="Transcribed_RNA"/>
</dbReference>